<dbReference type="GO" id="GO:0007155">
    <property type="term" value="P:cell adhesion"/>
    <property type="evidence" value="ECO:0007669"/>
    <property type="project" value="InterPro"/>
</dbReference>
<evidence type="ECO:0000313" key="3">
    <source>
        <dbReference type="Proteomes" id="UP000007797"/>
    </source>
</evidence>
<dbReference type="KEGG" id="dfa:DFA_10297"/>
<name>F4Q9T9_CACFS</name>
<comment type="similarity">
    <text evidence="1">Belongs to the csb family.</text>
</comment>
<dbReference type="RefSeq" id="XP_004354200.1">
    <property type="nucleotide sequence ID" value="XM_004354148.1"/>
</dbReference>
<dbReference type="Pfam" id="PF05720">
    <property type="entry name" value="Dicty_CAD"/>
    <property type="match status" value="1"/>
</dbReference>
<evidence type="ECO:0000256" key="1">
    <source>
        <dbReference type="ARBA" id="ARBA00009822"/>
    </source>
</evidence>
<sequence>MSKATFTIVAAGGTSIVEGMGSFQTSGPDVWNSKFKSPSSTLVYDGKTYKLPSSEISITRDKDDEGEYLSIRQFMDHPVMDLPRR</sequence>
<dbReference type="Proteomes" id="UP000007797">
    <property type="component" value="Unassembled WGS sequence"/>
</dbReference>
<accession>F4Q9T9</accession>
<dbReference type="EMBL" id="GL883026">
    <property type="protein sequence ID" value="EGG15458.1"/>
    <property type="molecule type" value="Genomic_DNA"/>
</dbReference>
<protein>
    <submittedName>
        <fullName evidence="2">Uncharacterized protein</fullName>
    </submittedName>
</protein>
<evidence type="ECO:0000313" key="2">
    <source>
        <dbReference type="EMBL" id="EGG15458.1"/>
    </source>
</evidence>
<reference evidence="3" key="1">
    <citation type="journal article" date="2011" name="Genome Res.">
        <title>Phylogeny-wide analysis of social amoeba genomes highlights ancient origins for complex intercellular communication.</title>
        <authorList>
            <person name="Heidel A.J."/>
            <person name="Lawal H.M."/>
            <person name="Felder M."/>
            <person name="Schilde C."/>
            <person name="Helps N.R."/>
            <person name="Tunggal B."/>
            <person name="Rivero F."/>
            <person name="John U."/>
            <person name="Schleicher M."/>
            <person name="Eichinger L."/>
            <person name="Platzer M."/>
            <person name="Noegel A.A."/>
            <person name="Schaap P."/>
            <person name="Gloeckner G."/>
        </authorList>
    </citation>
    <scope>NUCLEOTIDE SEQUENCE [LARGE SCALE GENOMIC DNA]</scope>
    <source>
        <strain evidence="3">SH3</strain>
    </source>
</reference>
<gene>
    <name evidence="2" type="ORF">DFA_10297</name>
</gene>
<dbReference type="InterPro" id="IPR008601">
    <property type="entry name" value="Dicty_CAD"/>
</dbReference>
<dbReference type="AlphaFoldDB" id="F4Q9T9"/>
<dbReference type="GeneID" id="14867557"/>
<keyword evidence="3" id="KW-1185">Reference proteome</keyword>
<organism evidence="2 3">
    <name type="scientific">Cavenderia fasciculata</name>
    <name type="common">Slime mold</name>
    <name type="synonym">Dictyostelium fasciculatum</name>
    <dbReference type="NCBI Taxonomy" id="261658"/>
    <lineage>
        <taxon>Eukaryota</taxon>
        <taxon>Amoebozoa</taxon>
        <taxon>Evosea</taxon>
        <taxon>Eumycetozoa</taxon>
        <taxon>Dictyostelia</taxon>
        <taxon>Acytosteliales</taxon>
        <taxon>Cavenderiaceae</taxon>
        <taxon>Cavenderia</taxon>
    </lineage>
</organism>
<proteinExistence type="inferred from homology"/>